<evidence type="ECO:0000256" key="1">
    <source>
        <dbReference type="SAM" id="Phobius"/>
    </source>
</evidence>
<evidence type="ECO:0000313" key="3">
    <source>
        <dbReference type="EMBL" id="OUR93693.1"/>
    </source>
</evidence>
<dbReference type="Pfam" id="PF00487">
    <property type="entry name" value="FA_desaturase"/>
    <property type="match status" value="1"/>
</dbReference>
<sequence length="316" mass="37467">MTSDDFKTLQSKYKHLKTNNFLAFFIIFALSLTTLSALYLSTSESWSIWLLGQVILGVNIISWFAILHDLGHNHFFSNKRLNSITGHLASFICILPYYPWKYIHREHHVWTGWKDRDPTMTIVAPRDLSQGKRKFVNLCWKCWIPIMTLSFSFDNFWNIRKLFRMYPSWKFKWRNTFSIIFLITAYTTLIYTFGWSPFFKIWGLGYLIFLLISDPLLLSQHSGVPQMISKEGVPTKKVHFKDQEQYTRGLIFPKWISSYILIGFNSHILHHFFPTLPGYRLVQMDENFSNSENWMSWLVKAKNTDAIELLFENIIE</sequence>
<keyword evidence="1" id="KW-1133">Transmembrane helix</keyword>
<feature type="domain" description="Fatty acid desaturase" evidence="2">
    <location>
        <begin position="45"/>
        <end position="284"/>
    </location>
</feature>
<evidence type="ECO:0000259" key="2">
    <source>
        <dbReference type="Pfam" id="PF00487"/>
    </source>
</evidence>
<keyword evidence="1" id="KW-0472">Membrane</keyword>
<dbReference type="InterPro" id="IPR012171">
    <property type="entry name" value="Fatty_acid_desaturase"/>
</dbReference>
<feature type="transmembrane region" description="Helical" evidence="1">
    <location>
        <begin position="135"/>
        <end position="157"/>
    </location>
</feature>
<dbReference type="AlphaFoldDB" id="A0A1Y5F378"/>
<protein>
    <recommendedName>
        <fullName evidence="2">Fatty acid desaturase domain-containing protein</fullName>
    </recommendedName>
</protein>
<accession>A0A1Y5F378</accession>
<comment type="caution">
    <text evidence="3">The sequence shown here is derived from an EMBL/GenBank/DDBJ whole genome shotgun (WGS) entry which is preliminary data.</text>
</comment>
<dbReference type="GO" id="GO:0008610">
    <property type="term" value="P:lipid biosynthetic process"/>
    <property type="evidence" value="ECO:0007669"/>
    <property type="project" value="UniProtKB-ARBA"/>
</dbReference>
<feature type="transmembrane region" description="Helical" evidence="1">
    <location>
        <begin position="177"/>
        <end position="195"/>
    </location>
</feature>
<keyword evidence="1" id="KW-0812">Transmembrane</keyword>
<proteinExistence type="predicted"/>
<feature type="transmembrane region" description="Helical" evidence="1">
    <location>
        <begin position="80"/>
        <end position="100"/>
    </location>
</feature>
<reference evidence="4" key="1">
    <citation type="journal article" date="2017" name="Proc. Natl. Acad. Sci. U.S.A.">
        <title>Simulation of Deepwater Horizon oil plume reveals substrate specialization within a complex community of hydrocarbon-degraders.</title>
        <authorList>
            <person name="Hu P."/>
            <person name="Dubinsky E.A."/>
            <person name="Probst A.J."/>
            <person name="Wang J."/>
            <person name="Sieber C.M.K."/>
            <person name="Tom L.M."/>
            <person name="Gardinali P."/>
            <person name="Banfield J.F."/>
            <person name="Atlas R.M."/>
            <person name="Andersen G.L."/>
        </authorList>
    </citation>
    <scope>NUCLEOTIDE SEQUENCE [LARGE SCALE GENOMIC DNA]</scope>
</reference>
<dbReference type="GO" id="GO:0016717">
    <property type="term" value="F:oxidoreductase activity, acting on paired donors, with oxidation of a pair of donors resulting in the reduction of molecular oxygen to two molecules of water"/>
    <property type="evidence" value="ECO:0007669"/>
    <property type="project" value="TreeGrafter"/>
</dbReference>
<dbReference type="Proteomes" id="UP000196531">
    <property type="component" value="Unassembled WGS sequence"/>
</dbReference>
<feature type="transmembrane region" description="Helical" evidence="1">
    <location>
        <begin position="46"/>
        <end position="68"/>
    </location>
</feature>
<dbReference type="InterPro" id="IPR005804">
    <property type="entry name" value="FA_desaturase_dom"/>
</dbReference>
<gene>
    <name evidence="3" type="ORF">A9Q84_19715</name>
</gene>
<organism evidence="3 4">
    <name type="scientific">Halobacteriovorax marinus</name>
    <dbReference type="NCBI Taxonomy" id="97084"/>
    <lineage>
        <taxon>Bacteria</taxon>
        <taxon>Pseudomonadati</taxon>
        <taxon>Bdellovibrionota</taxon>
        <taxon>Bacteriovoracia</taxon>
        <taxon>Bacteriovoracales</taxon>
        <taxon>Halobacteriovoraceae</taxon>
        <taxon>Halobacteriovorax</taxon>
    </lineage>
</organism>
<dbReference type="PANTHER" id="PTHR19353">
    <property type="entry name" value="FATTY ACID DESATURASE 2"/>
    <property type="match status" value="1"/>
</dbReference>
<name>A0A1Y5F378_9BACT</name>
<dbReference type="GO" id="GO:0016020">
    <property type="term" value="C:membrane"/>
    <property type="evidence" value="ECO:0007669"/>
    <property type="project" value="TreeGrafter"/>
</dbReference>
<evidence type="ECO:0000313" key="4">
    <source>
        <dbReference type="Proteomes" id="UP000196531"/>
    </source>
</evidence>
<feature type="transmembrane region" description="Helical" evidence="1">
    <location>
        <begin position="21"/>
        <end position="40"/>
    </location>
</feature>
<dbReference type="EMBL" id="MAAO01000015">
    <property type="protein sequence ID" value="OUR93693.1"/>
    <property type="molecule type" value="Genomic_DNA"/>
</dbReference>
<dbReference type="PANTHER" id="PTHR19353:SF19">
    <property type="entry name" value="DELTA(5) FATTY ACID DESATURASE C-RELATED"/>
    <property type="match status" value="1"/>
</dbReference>